<evidence type="ECO:0000313" key="6">
    <source>
        <dbReference type="Proteomes" id="UP000186817"/>
    </source>
</evidence>
<keyword evidence="6" id="KW-1185">Reference proteome</keyword>
<evidence type="ECO:0000259" key="4">
    <source>
        <dbReference type="PROSITE" id="PS50918"/>
    </source>
</evidence>
<evidence type="ECO:0000256" key="3">
    <source>
        <dbReference type="SAM" id="MobiDB-lite"/>
    </source>
</evidence>
<comment type="caution">
    <text evidence="5">The sequence shown here is derived from an EMBL/GenBank/DDBJ whole genome shotgun (WGS) entry which is preliminary data.</text>
</comment>
<dbReference type="CDD" id="cd19499">
    <property type="entry name" value="RecA-like_ClpB_Hsp104-like"/>
    <property type="match status" value="1"/>
</dbReference>
<dbReference type="GO" id="GO:0034605">
    <property type="term" value="P:cellular response to heat"/>
    <property type="evidence" value="ECO:0007669"/>
    <property type="project" value="TreeGrafter"/>
</dbReference>
<keyword evidence="2" id="KW-0067">ATP-binding</keyword>
<dbReference type="Pfam" id="PF02825">
    <property type="entry name" value="WWE"/>
    <property type="match status" value="1"/>
</dbReference>
<proteinExistence type="predicted"/>
<dbReference type="GO" id="GO:0005737">
    <property type="term" value="C:cytoplasm"/>
    <property type="evidence" value="ECO:0007669"/>
    <property type="project" value="TreeGrafter"/>
</dbReference>
<feature type="domain" description="WWE" evidence="4">
    <location>
        <begin position="179"/>
        <end position="257"/>
    </location>
</feature>
<dbReference type="GO" id="GO:0016887">
    <property type="term" value="F:ATP hydrolysis activity"/>
    <property type="evidence" value="ECO:0007669"/>
    <property type="project" value="InterPro"/>
</dbReference>
<dbReference type="OrthoDB" id="987204at2759"/>
<dbReference type="InterPro" id="IPR001270">
    <property type="entry name" value="ClpA/B"/>
</dbReference>
<dbReference type="SUPFAM" id="SSF52540">
    <property type="entry name" value="P-loop containing nucleoside triphosphate hydrolases"/>
    <property type="match status" value="1"/>
</dbReference>
<dbReference type="InterPro" id="IPR003959">
    <property type="entry name" value="ATPase_AAA_core"/>
</dbReference>
<dbReference type="Pfam" id="PF07724">
    <property type="entry name" value="AAA_2"/>
    <property type="match status" value="1"/>
</dbReference>
<dbReference type="InterPro" id="IPR004170">
    <property type="entry name" value="WWE_dom"/>
</dbReference>
<dbReference type="PANTHER" id="PTHR11638">
    <property type="entry name" value="ATP-DEPENDENT CLP PROTEASE"/>
    <property type="match status" value="1"/>
</dbReference>
<sequence>MLQLFLQSGRGPWAGLSGIPVERLSEGESDRLMRLEELQRFSFFSSSHCDSEGQSPAVSALSRAVRRARSGLAGSSRPTASFFFAGPTGVGKTELCRVLAEEYYADLKAMVRLDMSEFSEPHSVSRLIGAPPGYARKPSALSAVLDDNHIDVGYDDPRSGQLTEVLNLLLQVLEDGRLTDGKALSYHSPNMTAGCFQVKLAGSWRDFDQRQDTILKRAYMAGLDVVPCKVGGQRYQVDFRRMTQTNLESRKTRAIRPPPGWKGEEPGRTGPAQKLRVTVPEGTAGKCIYVPDPRTDQFIAVQVPAAARAGDPMLVPLPPVVTPPTKAFDSFKPSAPAVPPMPPMPPCTETPETPIVKSTKSDTDPKKAGATTWSPGAKVAAGGAAVLAVGGLAVAGVVLGEHIADVGWTGIVEDVEHVAADVADAAGDAGEWVAEAAHDTADFVMESPLFSPLFSMGCTDSKPVAKPSGKGKEKAVKLQTPAEQTLAPQAETQAQASLEILEQAVPKVEDADEECAEVAGTIRTAVEAEPVMDMELEAELPVIPEVHPGIKAETLEDSETTAEPKDEESPTVPVHQLVVDADMTLVKVTACQASGVGTYDQLRAAVQRQLQQKFRPEFLNRIDELLIFRALSEKEFKQIVRLVLGNAKKRATLAFEEAALQSGRPDTEALELSWTAEVEEIVLASGSNAVYGDPVAEFLVSGALNRGGTATVDVDGGDVVIR</sequence>
<organism evidence="5 6">
    <name type="scientific">Symbiodinium microadriaticum</name>
    <name type="common">Dinoflagellate</name>
    <name type="synonym">Zooxanthella microadriatica</name>
    <dbReference type="NCBI Taxonomy" id="2951"/>
    <lineage>
        <taxon>Eukaryota</taxon>
        <taxon>Sar</taxon>
        <taxon>Alveolata</taxon>
        <taxon>Dinophyceae</taxon>
        <taxon>Suessiales</taxon>
        <taxon>Symbiodiniaceae</taxon>
        <taxon>Symbiodinium</taxon>
    </lineage>
</organism>
<dbReference type="SUPFAM" id="SSF117839">
    <property type="entry name" value="WWE domain"/>
    <property type="match status" value="1"/>
</dbReference>
<dbReference type="AlphaFoldDB" id="A0A1Q9CLB2"/>
<dbReference type="Proteomes" id="UP000186817">
    <property type="component" value="Unassembled WGS sequence"/>
</dbReference>
<dbReference type="Gene3D" id="3.40.50.300">
    <property type="entry name" value="P-loop containing nucleotide triphosphate hydrolases"/>
    <property type="match status" value="1"/>
</dbReference>
<keyword evidence="1" id="KW-0547">Nucleotide-binding</keyword>
<name>A0A1Q9CLB2_SYMMI</name>
<dbReference type="Gene3D" id="3.30.720.50">
    <property type="match status" value="1"/>
</dbReference>
<dbReference type="GO" id="GO:0005524">
    <property type="term" value="F:ATP binding"/>
    <property type="evidence" value="ECO:0007669"/>
    <property type="project" value="UniProtKB-KW"/>
</dbReference>
<gene>
    <name evidence="5" type="primary">CLPC1</name>
    <name evidence="5" type="ORF">AK812_SmicGene35503</name>
</gene>
<dbReference type="InterPro" id="IPR027417">
    <property type="entry name" value="P-loop_NTPase"/>
</dbReference>
<dbReference type="PRINTS" id="PR00300">
    <property type="entry name" value="CLPPROTEASEA"/>
</dbReference>
<protein>
    <submittedName>
        <fullName evidence="5">Chaperone protein ClpC1, chloroplastic</fullName>
    </submittedName>
</protein>
<feature type="region of interest" description="Disordered" evidence="3">
    <location>
        <begin position="248"/>
        <end position="272"/>
    </location>
</feature>
<dbReference type="EMBL" id="LSRX01001098">
    <property type="protein sequence ID" value="OLP83706.1"/>
    <property type="molecule type" value="Genomic_DNA"/>
</dbReference>
<evidence type="ECO:0000256" key="1">
    <source>
        <dbReference type="ARBA" id="ARBA00022741"/>
    </source>
</evidence>
<dbReference type="PANTHER" id="PTHR11638:SF18">
    <property type="entry name" value="HEAT SHOCK PROTEIN 104"/>
    <property type="match status" value="1"/>
</dbReference>
<reference evidence="5 6" key="1">
    <citation type="submission" date="2016-02" db="EMBL/GenBank/DDBJ databases">
        <title>Genome analysis of coral dinoflagellate symbionts highlights evolutionary adaptations to a symbiotic lifestyle.</title>
        <authorList>
            <person name="Aranda M."/>
            <person name="Li Y."/>
            <person name="Liew Y.J."/>
            <person name="Baumgarten S."/>
            <person name="Simakov O."/>
            <person name="Wilson M."/>
            <person name="Piel J."/>
            <person name="Ashoor H."/>
            <person name="Bougouffa S."/>
            <person name="Bajic V.B."/>
            <person name="Ryu T."/>
            <person name="Ravasi T."/>
            <person name="Bayer T."/>
            <person name="Micklem G."/>
            <person name="Kim H."/>
            <person name="Bhak J."/>
            <person name="Lajeunesse T.C."/>
            <person name="Voolstra C.R."/>
        </authorList>
    </citation>
    <scope>NUCLEOTIDE SEQUENCE [LARGE SCALE GENOMIC DNA]</scope>
    <source>
        <strain evidence="5 6">CCMP2467</strain>
    </source>
</reference>
<dbReference type="InterPro" id="IPR037197">
    <property type="entry name" value="WWE_dom_sf"/>
</dbReference>
<evidence type="ECO:0000256" key="2">
    <source>
        <dbReference type="ARBA" id="ARBA00022840"/>
    </source>
</evidence>
<accession>A0A1Q9CLB2</accession>
<dbReference type="PROSITE" id="PS50918">
    <property type="entry name" value="WWE"/>
    <property type="match status" value="1"/>
</dbReference>
<evidence type="ECO:0000313" key="5">
    <source>
        <dbReference type="EMBL" id="OLP83706.1"/>
    </source>
</evidence>
<dbReference type="InterPro" id="IPR050130">
    <property type="entry name" value="ClpA_ClpB"/>
</dbReference>